<proteinExistence type="predicted"/>
<feature type="region of interest" description="Disordered" evidence="1">
    <location>
        <begin position="53"/>
        <end position="79"/>
    </location>
</feature>
<feature type="signal peptide" evidence="2">
    <location>
        <begin position="1"/>
        <end position="20"/>
    </location>
</feature>
<evidence type="ECO:0000256" key="1">
    <source>
        <dbReference type="SAM" id="MobiDB-lite"/>
    </source>
</evidence>
<dbReference type="VEuPathDB" id="VectorBase:AFUN018865"/>
<reference evidence="3" key="1">
    <citation type="submission" date="2020-05" db="UniProtKB">
        <authorList>
            <consortium name="EnsemblMetazoa"/>
        </authorList>
    </citation>
    <scope>IDENTIFICATION</scope>
    <source>
        <strain evidence="3">FUMOZ</strain>
    </source>
</reference>
<dbReference type="EnsemblMetazoa" id="AFUN018865-RA">
    <property type="protein sequence ID" value="AFUN018865-PA"/>
    <property type="gene ID" value="AFUN018865"/>
</dbReference>
<feature type="chain" id="PRO_5021288550" evidence="2">
    <location>
        <begin position="21"/>
        <end position="210"/>
    </location>
</feature>
<organism evidence="3">
    <name type="scientific">Anopheles funestus</name>
    <name type="common">African malaria mosquito</name>
    <dbReference type="NCBI Taxonomy" id="62324"/>
    <lineage>
        <taxon>Eukaryota</taxon>
        <taxon>Metazoa</taxon>
        <taxon>Ecdysozoa</taxon>
        <taxon>Arthropoda</taxon>
        <taxon>Hexapoda</taxon>
        <taxon>Insecta</taxon>
        <taxon>Pterygota</taxon>
        <taxon>Neoptera</taxon>
        <taxon>Endopterygota</taxon>
        <taxon>Diptera</taxon>
        <taxon>Nematocera</taxon>
        <taxon>Culicoidea</taxon>
        <taxon>Culicidae</taxon>
        <taxon>Anophelinae</taxon>
        <taxon>Anopheles</taxon>
    </lineage>
</organism>
<name>A0A4Y0BDF2_ANOFN</name>
<feature type="region of interest" description="Disordered" evidence="1">
    <location>
        <begin position="99"/>
        <end position="119"/>
    </location>
</feature>
<keyword evidence="2" id="KW-0732">Signal</keyword>
<sequence>MNSRLCILLFVSMAVVTVKGLPGLADGLWSKLASTSQQSTPVQHLFVKQQSARSFPGAAPVQQPKAKPRTTPKAKGIFPNEAEPKLKLLQEKFAKQQKKQPVVHVKTKTNPSNERSNESEVPVFAKMILGNPARPQLASVEDLRKIDWRTVQTSLELPNAQTIPLVNEMLQKTEELLRVFRELQTESNGFVDDLQEHNRNSNKEYIGYYN</sequence>
<evidence type="ECO:0000313" key="3">
    <source>
        <dbReference type="EnsemblMetazoa" id="AFUN018865-PA"/>
    </source>
</evidence>
<protein>
    <submittedName>
        <fullName evidence="3">Uncharacterized protein</fullName>
    </submittedName>
</protein>
<evidence type="ECO:0000256" key="2">
    <source>
        <dbReference type="SAM" id="SignalP"/>
    </source>
</evidence>
<accession>A0A4Y0BDF2</accession>
<dbReference type="AlphaFoldDB" id="A0A4Y0BDF2"/>